<sequence>MVAIPCPFRGVAAPLGPLHNLITDTCPSRVFTSPKVDTAPCGVAIPCPFGVSIGSTARRSGNAAADGTICSSSPPRAGSVSTGEIHEPTTGGAKVLQARRRRSRVLFHALRGSASIGSTAGRGMLPPTGPPPCSPNRVWVRSPWGPTPGEIHEPTTGGVQLAPCEAHNQLIGLKIKIFHPVKVEP</sequence>
<accession>A0A8K0DQU0</accession>
<dbReference type="Proteomes" id="UP000796880">
    <property type="component" value="Unassembled WGS sequence"/>
</dbReference>
<organism evidence="2 3">
    <name type="scientific">Rhamnella rubrinervis</name>
    <dbReference type="NCBI Taxonomy" id="2594499"/>
    <lineage>
        <taxon>Eukaryota</taxon>
        <taxon>Viridiplantae</taxon>
        <taxon>Streptophyta</taxon>
        <taxon>Embryophyta</taxon>
        <taxon>Tracheophyta</taxon>
        <taxon>Spermatophyta</taxon>
        <taxon>Magnoliopsida</taxon>
        <taxon>eudicotyledons</taxon>
        <taxon>Gunneridae</taxon>
        <taxon>Pentapetalae</taxon>
        <taxon>rosids</taxon>
        <taxon>fabids</taxon>
        <taxon>Rosales</taxon>
        <taxon>Rhamnaceae</taxon>
        <taxon>rhamnoid group</taxon>
        <taxon>Rhamneae</taxon>
        <taxon>Rhamnella</taxon>
    </lineage>
</organism>
<dbReference type="AlphaFoldDB" id="A0A8K0DQU0"/>
<name>A0A8K0DQU0_9ROSA</name>
<evidence type="ECO:0000256" key="1">
    <source>
        <dbReference type="SAM" id="MobiDB-lite"/>
    </source>
</evidence>
<proteinExistence type="predicted"/>
<evidence type="ECO:0000313" key="3">
    <source>
        <dbReference type="Proteomes" id="UP000796880"/>
    </source>
</evidence>
<evidence type="ECO:0000313" key="2">
    <source>
        <dbReference type="EMBL" id="KAF3435545.1"/>
    </source>
</evidence>
<gene>
    <name evidence="2" type="ORF">FNV43_RR22634</name>
</gene>
<feature type="compositionally biased region" description="Polar residues" evidence="1">
    <location>
        <begin position="69"/>
        <end position="82"/>
    </location>
</feature>
<protein>
    <submittedName>
        <fullName evidence="2">Uncharacterized protein</fullName>
    </submittedName>
</protein>
<reference evidence="2" key="1">
    <citation type="submission" date="2020-03" db="EMBL/GenBank/DDBJ databases">
        <title>A high-quality chromosome-level genome assembly of a woody plant with both climbing and erect habits, Rhamnella rubrinervis.</title>
        <authorList>
            <person name="Lu Z."/>
            <person name="Yang Y."/>
            <person name="Zhu X."/>
            <person name="Sun Y."/>
        </authorList>
    </citation>
    <scope>NUCLEOTIDE SEQUENCE</scope>
    <source>
        <strain evidence="2">BYM</strain>
        <tissue evidence="2">Leaf</tissue>
    </source>
</reference>
<comment type="caution">
    <text evidence="2">The sequence shown here is derived from an EMBL/GenBank/DDBJ whole genome shotgun (WGS) entry which is preliminary data.</text>
</comment>
<keyword evidence="3" id="KW-1185">Reference proteome</keyword>
<dbReference type="EMBL" id="VOIH02000010">
    <property type="protein sequence ID" value="KAF3435545.1"/>
    <property type="molecule type" value="Genomic_DNA"/>
</dbReference>
<feature type="region of interest" description="Disordered" evidence="1">
    <location>
        <begin position="62"/>
        <end position="94"/>
    </location>
</feature>